<gene>
    <name evidence="3" type="primary">dprA</name>
    <name evidence="3" type="ORF">COV55_01740</name>
</gene>
<name>A0A2H0NE09_9BACT</name>
<sequence>MKSDLNEKLLLFFFSKIKGLGSGTLWSLIKSYGSCQALYQAARENDPLLGSRLTQLIQQPQRNKNFQTTVKKEFDQIQENYLTILDDDYPRLLQKIYDPPLFLFYRGQTKILKNQSLTVVGSRKITNYHQSATEKIIQQLSPAPLTIASGLAIGIDALSHQAALKNNLPTVAVLGSGLSETVLYPQTNIQLARKIIENNGLLLSEHPSHTRPELHHFPRRNRILAGLSKITIVISGALKSGTLITAQVALDENREVYALPGNINMTLSLGPNSLIANGANILLSANSILEAYNFNNKTSSPKIKFNNLLEKKIYDLIQIEPLTLEQLSQKLKLSLMEINISISQLEIQGILKINQFNQIEII</sequence>
<evidence type="ECO:0000313" key="4">
    <source>
        <dbReference type="Proteomes" id="UP000230564"/>
    </source>
</evidence>
<dbReference type="PANTHER" id="PTHR43022">
    <property type="entry name" value="PROTEIN SMF"/>
    <property type="match status" value="1"/>
</dbReference>
<dbReference type="PANTHER" id="PTHR43022:SF1">
    <property type="entry name" value="PROTEIN SMF"/>
    <property type="match status" value="1"/>
</dbReference>
<dbReference type="InterPro" id="IPR003488">
    <property type="entry name" value="DprA"/>
</dbReference>
<dbReference type="Pfam" id="PF02481">
    <property type="entry name" value="DNA_processg_A"/>
    <property type="match status" value="1"/>
</dbReference>
<comment type="caution">
    <text evidence="3">The sequence shown here is derived from an EMBL/GenBank/DDBJ whole genome shotgun (WGS) entry which is preliminary data.</text>
</comment>
<proteinExistence type="inferred from homology"/>
<dbReference type="Proteomes" id="UP000230564">
    <property type="component" value="Unassembled WGS sequence"/>
</dbReference>
<dbReference type="SUPFAM" id="SSF102405">
    <property type="entry name" value="MCP/YpsA-like"/>
    <property type="match status" value="1"/>
</dbReference>
<comment type="similarity">
    <text evidence="1">Belongs to the DprA/Smf family.</text>
</comment>
<dbReference type="GO" id="GO:0009294">
    <property type="term" value="P:DNA-mediated transformation"/>
    <property type="evidence" value="ECO:0007669"/>
    <property type="project" value="InterPro"/>
</dbReference>
<feature type="domain" description="Smf/DprA SLOG" evidence="2">
    <location>
        <begin position="81"/>
        <end position="292"/>
    </location>
</feature>
<evidence type="ECO:0000259" key="2">
    <source>
        <dbReference type="Pfam" id="PF02481"/>
    </source>
</evidence>
<reference evidence="3 4" key="1">
    <citation type="submission" date="2017-09" db="EMBL/GenBank/DDBJ databases">
        <title>Depth-based differentiation of microbial function through sediment-hosted aquifers and enrichment of novel symbionts in the deep terrestrial subsurface.</title>
        <authorList>
            <person name="Probst A.J."/>
            <person name="Ladd B."/>
            <person name="Jarett J.K."/>
            <person name="Geller-Mcgrath D.E."/>
            <person name="Sieber C.M."/>
            <person name="Emerson J.B."/>
            <person name="Anantharaman K."/>
            <person name="Thomas B.C."/>
            <person name="Malmstrom R."/>
            <person name="Stieglmeier M."/>
            <person name="Klingl A."/>
            <person name="Woyke T."/>
            <person name="Ryan C.M."/>
            <person name="Banfield J.F."/>
        </authorList>
    </citation>
    <scope>NUCLEOTIDE SEQUENCE [LARGE SCALE GENOMIC DNA]</scope>
    <source>
        <strain evidence="3">CG11_big_fil_rev_8_21_14_0_20_36_20</strain>
    </source>
</reference>
<organism evidence="3 4">
    <name type="scientific">Candidatus Komeilibacteria bacterium CG11_big_fil_rev_8_21_14_0_20_36_20</name>
    <dbReference type="NCBI Taxonomy" id="1974477"/>
    <lineage>
        <taxon>Bacteria</taxon>
        <taxon>Candidatus Komeiliibacteriota</taxon>
    </lineage>
</organism>
<dbReference type="InterPro" id="IPR057666">
    <property type="entry name" value="DrpA_SLOG"/>
</dbReference>
<dbReference type="Gene3D" id="3.40.50.450">
    <property type="match status" value="1"/>
</dbReference>
<evidence type="ECO:0000256" key="1">
    <source>
        <dbReference type="ARBA" id="ARBA00006525"/>
    </source>
</evidence>
<evidence type="ECO:0000313" key="3">
    <source>
        <dbReference type="EMBL" id="PIR07133.1"/>
    </source>
</evidence>
<dbReference type="EMBL" id="PCWQ01000007">
    <property type="protein sequence ID" value="PIR07133.1"/>
    <property type="molecule type" value="Genomic_DNA"/>
</dbReference>
<accession>A0A2H0NE09</accession>
<protein>
    <submittedName>
        <fullName evidence="3">DNA-protecting protein DprA</fullName>
    </submittedName>
</protein>
<dbReference type="AlphaFoldDB" id="A0A2H0NE09"/>
<dbReference type="NCBIfam" id="TIGR00732">
    <property type="entry name" value="dprA"/>
    <property type="match status" value="1"/>
</dbReference>